<organism evidence="3 4">
    <name type="scientific">Opitutus terrae (strain DSM 11246 / JCM 15787 / PB90-1)</name>
    <dbReference type="NCBI Taxonomy" id="452637"/>
    <lineage>
        <taxon>Bacteria</taxon>
        <taxon>Pseudomonadati</taxon>
        <taxon>Verrucomicrobiota</taxon>
        <taxon>Opitutia</taxon>
        <taxon>Opitutales</taxon>
        <taxon>Opitutaceae</taxon>
        <taxon>Opitutus</taxon>
    </lineage>
</organism>
<dbReference type="InterPro" id="IPR036291">
    <property type="entry name" value="NAD(P)-bd_dom_sf"/>
</dbReference>
<dbReference type="eggNOG" id="COG0673">
    <property type="taxonomic scope" value="Bacteria"/>
</dbReference>
<reference evidence="3 4" key="1">
    <citation type="journal article" date="2011" name="J. Bacteriol.">
        <title>Genome sequence of the verrucomicrobium Opitutus terrae PB90-1, an abundant inhabitant of rice paddy soil ecosystems.</title>
        <authorList>
            <person name="van Passel M.W."/>
            <person name="Kant R."/>
            <person name="Palva A."/>
            <person name="Copeland A."/>
            <person name="Lucas S."/>
            <person name="Lapidus A."/>
            <person name="Glavina del Rio T."/>
            <person name="Pitluck S."/>
            <person name="Goltsman E."/>
            <person name="Clum A."/>
            <person name="Sun H."/>
            <person name="Schmutz J."/>
            <person name="Larimer F.W."/>
            <person name="Land M.L."/>
            <person name="Hauser L."/>
            <person name="Kyrpides N."/>
            <person name="Mikhailova N."/>
            <person name="Richardson P.P."/>
            <person name="Janssen P.H."/>
            <person name="de Vos W.M."/>
            <person name="Smidt H."/>
        </authorList>
    </citation>
    <scope>NUCLEOTIDE SEQUENCE [LARGE SCALE GENOMIC DNA]</scope>
    <source>
        <strain evidence="4">DSM 11246 / JCM 15787 / PB90-1</strain>
    </source>
</reference>
<dbReference type="KEGG" id="ote:Oter_3462"/>
<dbReference type="PROSITE" id="PS51318">
    <property type="entry name" value="TAT"/>
    <property type="match status" value="1"/>
</dbReference>
<dbReference type="EMBL" id="CP001032">
    <property type="protein sequence ID" value="ACB76739.1"/>
    <property type="molecule type" value="Genomic_DNA"/>
</dbReference>
<dbReference type="InterPro" id="IPR050463">
    <property type="entry name" value="Gfo/Idh/MocA_oxidrdct_glycsds"/>
</dbReference>
<dbReference type="InterPro" id="IPR000683">
    <property type="entry name" value="Gfo/Idh/MocA-like_OxRdtase_N"/>
</dbReference>
<feature type="domain" description="Gfo/Idh/MocA-like oxidoreductase bacterial type C-terminal" evidence="2">
    <location>
        <begin position="204"/>
        <end position="275"/>
    </location>
</feature>
<dbReference type="STRING" id="452637.Oter_3462"/>
<dbReference type="OrthoDB" id="178551at2"/>
<dbReference type="HOGENOM" id="CLU_023194_24_0_0"/>
<evidence type="ECO:0000259" key="2">
    <source>
        <dbReference type="Pfam" id="PF19051"/>
    </source>
</evidence>
<dbReference type="AlphaFoldDB" id="B1ZV72"/>
<dbReference type="RefSeq" id="WP_012376268.1">
    <property type="nucleotide sequence ID" value="NC_010571.1"/>
</dbReference>
<dbReference type="SUPFAM" id="SSF51735">
    <property type="entry name" value="NAD(P)-binding Rossmann-fold domains"/>
    <property type="match status" value="1"/>
</dbReference>
<evidence type="ECO:0000259" key="1">
    <source>
        <dbReference type="Pfam" id="PF01408"/>
    </source>
</evidence>
<dbReference type="Gene3D" id="3.40.50.720">
    <property type="entry name" value="NAD(P)-binding Rossmann-like Domain"/>
    <property type="match status" value="1"/>
</dbReference>
<sequence length="459" mass="50908">MPAPTLTRRQFAKALGAGALTAPLIVRHLFSAPPSRVLRHASFGASNMAWADLQAICSNPFVQLVAVAEVDRNRLGDVLAAFPDVKVYQDWRELLDQERDLDSVNVSTPDHQHAVMALAAMERGKHVYGQKPLAHDLHETRALTDYARRHPRLVTQMGIQIHSEKSYRTAVALIQSGAIGLIREVHTWSNKKWGDQGPPPPVGDPVPEGFDWDLWLGGCAERPFVGRDYYHPGNWRKRLDFGTGTFGDMGCHIFDPVFEGLALTAPLSVRSEGPAPDAWNWSTDAVIRYVFPGTRYTEAATIPITWYDGDQRPPAEIRALVAPANPPARASTATPARPADPRDEGSILIGTKGVLHLPHPEMPRLCPVEQFKDYLLPQVTGSHHWSDWAEACVGGAARPLAPFAYSGPLTETVLLGSVAVRFPQTTLRWNSARLRFENERAANAFVRRRYRRGWRLGSV</sequence>
<dbReference type="Proteomes" id="UP000007013">
    <property type="component" value="Chromosome"/>
</dbReference>
<evidence type="ECO:0000313" key="3">
    <source>
        <dbReference type="EMBL" id="ACB76739.1"/>
    </source>
</evidence>
<accession>B1ZV72</accession>
<gene>
    <name evidence="3" type="ordered locus">Oter_3462</name>
</gene>
<feature type="domain" description="Gfo/Idh/MocA-like oxidoreductase N-terminal" evidence="1">
    <location>
        <begin position="43"/>
        <end position="154"/>
    </location>
</feature>
<name>B1ZV72_OPITP</name>
<dbReference type="InterPro" id="IPR043906">
    <property type="entry name" value="Gfo/Idh/MocA_OxRdtase_bact_C"/>
</dbReference>
<dbReference type="InterPro" id="IPR006311">
    <property type="entry name" value="TAT_signal"/>
</dbReference>
<dbReference type="GO" id="GO:0000166">
    <property type="term" value="F:nucleotide binding"/>
    <property type="evidence" value="ECO:0007669"/>
    <property type="project" value="InterPro"/>
</dbReference>
<dbReference type="Pfam" id="PF01408">
    <property type="entry name" value="GFO_IDH_MocA"/>
    <property type="match status" value="1"/>
</dbReference>
<dbReference type="Gene3D" id="3.30.360.10">
    <property type="entry name" value="Dihydrodipicolinate Reductase, domain 2"/>
    <property type="match status" value="1"/>
</dbReference>
<dbReference type="PANTHER" id="PTHR43818:SF10">
    <property type="entry name" value="NADH-DEPENDENT DEHYDROGENASE-RELATED"/>
    <property type="match status" value="1"/>
</dbReference>
<evidence type="ECO:0000313" key="4">
    <source>
        <dbReference type="Proteomes" id="UP000007013"/>
    </source>
</evidence>
<dbReference type="Pfam" id="PF19051">
    <property type="entry name" value="GFO_IDH_MocA_C2"/>
    <property type="match status" value="1"/>
</dbReference>
<keyword evidence="4" id="KW-1185">Reference proteome</keyword>
<protein>
    <submittedName>
        <fullName evidence="3">Oxidoreductase domain protein</fullName>
    </submittedName>
</protein>
<proteinExistence type="predicted"/>
<dbReference type="PANTHER" id="PTHR43818">
    <property type="entry name" value="BCDNA.GH03377"/>
    <property type="match status" value="1"/>
</dbReference>
<dbReference type="SUPFAM" id="SSF55347">
    <property type="entry name" value="Glyceraldehyde-3-phosphate dehydrogenase-like, C-terminal domain"/>
    <property type="match status" value="1"/>
</dbReference>